<gene>
    <name evidence="5" type="primary">rplY</name>
    <name evidence="5" type="synonym">ctc</name>
    <name evidence="9" type="ORF">FHP05_11590</name>
</gene>
<evidence type="ECO:0000259" key="8">
    <source>
        <dbReference type="Pfam" id="PF14693"/>
    </source>
</evidence>
<dbReference type="GO" id="GO:0022625">
    <property type="term" value="C:cytosolic large ribosomal subunit"/>
    <property type="evidence" value="ECO:0007669"/>
    <property type="project" value="TreeGrafter"/>
</dbReference>
<evidence type="ECO:0000259" key="7">
    <source>
        <dbReference type="Pfam" id="PF01386"/>
    </source>
</evidence>
<dbReference type="PANTHER" id="PTHR33284">
    <property type="entry name" value="RIBOSOMAL PROTEIN L25/GLN-TRNA SYNTHETASE, ANTI-CODON-BINDING DOMAIN-CONTAINING PROTEIN"/>
    <property type="match status" value="1"/>
</dbReference>
<dbReference type="Gene3D" id="2.170.120.20">
    <property type="entry name" value="Ribosomal protein L25, beta domain"/>
    <property type="match status" value="1"/>
</dbReference>
<dbReference type="RefSeq" id="WP_147668419.1">
    <property type="nucleotide sequence ID" value="NZ_VDUW01000008.1"/>
</dbReference>
<dbReference type="OrthoDB" id="9790002at2"/>
<dbReference type="GO" id="GO:0008097">
    <property type="term" value="F:5S rRNA binding"/>
    <property type="evidence" value="ECO:0007669"/>
    <property type="project" value="InterPro"/>
</dbReference>
<dbReference type="InterPro" id="IPR020930">
    <property type="entry name" value="Ribosomal_uL5_bac-type"/>
</dbReference>
<reference evidence="9 10" key="1">
    <citation type="submission" date="2019-06" db="EMBL/GenBank/DDBJ databases">
        <title>Cerasibacillus sp. nov., isolated from maize field.</title>
        <authorList>
            <person name="Lin S.-Y."/>
            <person name="Tsai C.-F."/>
            <person name="Young C.-C."/>
        </authorList>
    </citation>
    <scope>NUCLEOTIDE SEQUENCE [LARGE SCALE GENOMIC DNA]</scope>
    <source>
        <strain evidence="9 10">CC-CFT480</strain>
    </source>
</reference>
<dbReference type="NCBIfam" id="NF004133">
    <property type="entry name" value="PRK05618.2-4"/>
    <property type="match status" value="1"/>
</dbReference>
<feature type="compositionally biased region" description="Acidic residues" evidence="6">
    <location>
        <begin position="182"/>
        <end position="191"/>
    </location>
</feature>
<dbReference type="InterPro" id="IPR011035">
    <property type="entry name" value="Ribosomal_bL25/Gln-tRNA_synth"/>
</dbReference>
<dbReference type="GO" id="GO:0006412">
    <property type="term" value="P:translation"/>
    <property type="evidence" value="ECO:0007669"/>
    <property type="project" value="UniProtKB-UniRule"/>
</dbReference>
<dbReference type="CDD" id="cd00495">
    <property type="entry name" value="Ribosomal_L25_TL5_CTC"/>
    <property type="match status" value="1"/>
</dbReference>
<comment type="caution">
    <text evidence="9">The sequence shown here is derived from an EMBL/GenBank/DDBJ whole genome shotgun (WGS) entry which is preliminary data.</text>
</comment>
<dbReference type="GO" id="GO:0003735">
    <property type="term" value="F:structural constituent of ribosome"/>
    <property type="evidence" value="ECO:0007669"/>
    <property type="project" value="InterPro"/>
</dbReference>
<comment type="subunit">
    <text evidence="5">Part of the 50S ribosomal subunit; part of the 5S rRNA/L5/L18/L25 subcomplex. Contacts the 5S rRNA. Binds to the 5S rRNA independently of L5 and L18.</text>
</comment>
<dbReference type="InterPro" id="IPR037121">
    <property type="entry name" value="Ribosomal_bL25_C"/>
</dbReference>
<dbReference type="SUPFAM" id="SSF50715">
    <property type="entry name" value="Ribosomal protein L25-like"/>
    <property type="match status" value="1"/>
</dbReference>
<dbReference type="Pfam" id="PF01386">
    <property type="entry name" value="Ribosomal_L25p"/>
    <property type="match status" value="1"/>
</dbReference>
<feature type="domain" description="Large ribosomal subunit protein bL25 L25" evidence="7">
    <location>
        <begin position="4"/>
        <end position="91"/>
    </location>
</feature>
<evidence type="ECO:0000313" key="10">
    <source>
        <dbReference type="Proteomes" id="UP000321574"/>
    </source>
</evidence>
<comment type="similarity">
    <text evidence="5">Belongs to the bacterial ribosomal protein bL25 family. CTC subfamily.</text>
</comment>
<dbReference type="InterPro" id="IPR029751">
    <property type="entry name" value="Ribosomal_L25_dom"/>
</dbReference>
<dbReference type="Pfam" id="PF14693">
    <property type="entry name" value="Ribosomal_TL5_C"/>
    <property type="match status" value="1"/>
</dbReference>
<keyword evidence="2 5" id="KW-0694">RNA-binding</keyword>
<feature type="region of interest" description="Disordered" evidence="6">
    <location>
        <begin position="179"/>
        <end position="209"/>
    </location>
</feature>
<evidence type="ECO:0000256" key="3">
    <source>
        <dbReference type="ARBA" id="ARBA00022980"/>
    </source>
</evidence>
<dbReference type="PANTHER" id="PTHR33284:SF1">
    <property type="entry name" value="RIBOSOMAL PROTEIN L25_GLN-TRNA SYNTHETASE, ANTI-CODON-BINDING DOMAIN-CONTAINING PROTEIN"/>
    <property type="match status" value="1"/>
</dbReference>
<feature type="domain" description="Large ribosomal subunit protein bL25 beta" evidence="8">
    <location>
        <begin position="99"/>
        <end position="181"/>
    </location>
</feature>
<keyword evidence="10" id="KW-1185">Reference proteome</keyword>
<dbReference type="InterPro" id="IPR020056">
    <property type="entry name" value="Rbsml_bL25/Gln-tRNA_synth_N"/>
</dbReference>
<keyword evidence="1 5" id="KW-0699">rRNA-binding</keyword>
<evidence type="ECO:0000256" key="4">
    <source>
        <dbReference type="ARBA" id="ARBA00023274"/>
    </source>
</evidence>
<dbReference type="HAMAP" id="MF_01334">
    <property type="entry name" value="Ribosomal_bL25_CTC"/>
    <property type="match status" value="1"/>
</dbReference>
<keyword evidence="4 5" id="KW-0687">Ribonucleoprotein</keyword>
<protein>
    <recommendedName>
        <fullName evidence="5">Large ribosomal subunit protein bL25</fullName>
    </recommendedName>
    <alternativeName>
        <fullName evidence="5">General stress protein CTC</fullName>
    </alternativeName>
</protein>
<accession>A0A5C8NNT6</accession>
<dbReference type="Proteomes" id="UP000321574">
    <property type="component" value="Unassembled WGS sequence"/>
</dbReference>
<keyword evidence="3 5" id="KW-0689">Ribosomal protein</keyword>
<evidence type="ECO:0000256" key="1">
    <source>
        <dbReference type="ARBA" id="ARBA00022730"/>
    </source>
</evidence>
<dbReference type="AlphaFoldDB" id="A0A5C8NNT6"/>
<proteinExistence type="inferred from homology"/>
<dbReference type="Gene3D" id="2.40.240.10">
    <property type="entry name" value="Ribosomal Protein L25, Chain P"/>
    <property type="match status" value="1"/>
</dbReference>
<dbReference type="EMBL" id="VDUW01000008">
    <property type="protein sequence ID" value="TXL63444.1"/>
    <property type="molecule type" value="Genomic_DNA"/>
</dbReference>
<dbReference type="InterPro" id="IPR020057">
    <property type="entry name" value="Ribosomal_bL25_b-dom"/>
</dbReference>
<dbReference type="NCBIfam" id="TIGR00731">
    <property type="entry name" value="bL25_bact_ctc"/>
    <property type="match status" value="1"/>
</dbReference>
<sequence>MATLKAVKREDHRLSVTNKIRKDGLIPGVVYGKKTENQSIAIDGLELLKILREEGRNAIISLQIGEDKPLEVMLHDHQMDAIRNELVHVDLFAVDMDEEIDVEVAIVIDGEPVGSKDGGILQQPVFELAVRAKPNNIPDEIKIDVSSLQIGDVITVADLETSTDYTIFEDEDTTIATVLPPESEEEEETEAVDASAEPELIGAEDKEEE</sequence>
<comment type="function">
    <text evidence="5">This is one of the proteins that binds to the 5S RNA in the ribosome where it forms part of the central protuberance.</text>
</comment>
<name>A0A5C8NNT6_9BACI</name>
<evidence type="ECO:0000256" key="5">
    <source>
        <dbReference type="HAMAP-Rule" id="MF_01334"/>
    </source>
</evidence>
<organism evidence="9 10">
    <name type="scientific">Cerasibacillus terrae</name>
    <dbReference type="NCBI Taxonomy" id="2498845"/>
    <lineage>
        <taxon>Bacteria</taxon>
        <taxon>Bacillati</taxon>
        <taxon>Bacillota</taxon>
        <taxon>Bacilli</taxon>
        <taxon>Bacillales</taxon>
        <taxon>Bacillaceae</taxon>
        <taxon>Cerasibacillus</taxon>
    </lineage>
</organism>
<evidence type="ECO:0000256" key="6">
    <source>
        <dbReference type="SAM" id="MobiDB-lite"/>
    </source>
</evidence>
<dbReference type="InterPro" id="IPR001021">
    <property type="entry name" value="Ribosomal_bL25_long"/>
</dbReference>
<evidence type="ECO:0000313" key="9">
    <source>
        <dbReference type="EMBL" id="TXL63444.1"/>
    </source>
</evidence>
<evidence type="ECO:0000256" key="2">
    <source>
        <dbReference type="ARBA" id="ARBA00022884"/>
    </source>
</evidence>